<dbReference type="EMBL" id="MTBC01000004">
    <property type="protein sequence ID" value="OQD43163.1"/>
    <property type="molecule type" value="Genomic_DNA"/>
</dbReference>
<protein>
    <submittedName>
        <fullName evidence="1">Uncharacterized protein</fullName>
    </submittedName>
</protein>
<sequence length="99" mass="11595">MKRLFQILTIALLFVTTSCCDILCERQEYAELIIEKVEKFKQENGRLPKNVTEIGLDDTQMHLSFYQLTSDTTYMVWYGLGVGESKIYRSETKKWTEEG</sequence>
<evidence type="ECO:0000313" key="2">
    <source>
        <dbReference type="Proteomes" id="UP000191680"/>
    </source>
</evidence>
<evidence type="ECO:0000313" key="1">
    <source>
        <dbReference type="EMBL" id="OQD43163.1"/>
    </source>
</evidence>
<accession>A0A1V6LSK0</accession>
<keyword evidence="2" id="KW-1185">Reference proteome</keyword>
<proteinExistence type="predicted"/>
<dbReference type="PROSITE" id="PS51257">
    <property type="entry name" value="PROKAR_LIPOPROTEIN"/>
    <property type="match status" value="1"/>
</dbReference>
<gene>
    <name evidence="1" type="ORF">BUL40_08745</name>
</gene>
<reference evidence="1 2" key="1">
    <citation type="submission" date="2016-12" db="EMBL/GenBank/DDBJ databases">
        <authorList>
            <person name="Song W.-J."/>
            <person name="Kurnit D.M."/>
        </authorList>
    </citation>
    <scope>NUCLEOTIDE SEQUENCE [LARGE SCALE GENOMIC DNA]</scope>
    <source>
        <strain evidence="1 2">HSG9</strain>
    </source>
</reference>
<dbReference type="AlphaFoldDB" id="A0A1V6LSK0"/>
<dbReference type="Proteomes" id="UP000191680">
    <property type="component" value="Unassembled WGS sequence"/>
</dbReference>
<organism evidence="1 2">
    <name type="scientific">Croceivirga radicis</name>
    <dbReference type="NCBI Taxonomy" id="1929488"/>
    <lineage>
        <taxon>Bacteria</taxon>
        <taxon>Pseudomonadati</taxon>
        <taxon>Bacteroidota</taxon>
        <taxon>Flavobacteriia</taxon>
        <taxon>Flavobacteriales</taxon>
        <taxon>Flavobacteriaceae</taxon>
        <taxon>Croceivirga</taxon>
    </lineage>
</organism>
<comment type="caution">
    <text evidence="1">The sequence shown here is derived from an EMBL/GenBank/DDBJ whole genome shotgun (WGS) entry which is preliminary data.</text>
</comment>
<name>A0A1V6LSK0_9FLAO</name>